<dbReference type="InterPro" id="IPR023158">
    <property type="entry name" value="YerB-like_sf"/>
</dbReference>
<evidence type="ECO:0000313" key="4">
    <source>
        <dbReference type="EMBL" id="PIS06823.1"/>
    </source>
</evidence>
<dbReference type="InterPro" id="IPR021416">
    <property type="entry name" value="DUF3048_N"/>
</dbReference>
<gene>
    <name evidence="4" type="ORF">COT79_02645</name>
</gene>
<sequence length="394" mass="43869">MADDSDRKENNDTPVDSSPIKPVLARRKKWVIAGIIVVVVLFGASLVRRYYFGTRSDGTPTKPSIVTFIPRKKDPVIPKEANILNGELVDKANATRYPLAVVVENHPDARPQYGLSKASIIYEAITEGGITRYLAIFGPHSADRIGPIRSARTFFVDWASEYRAYFTHAGGNMDALQLIPSSPIYNEDLLGAASYAKRIPHDGVASEHTLYSDTESLYKLAQDRKYPSSATLNQFTYKDDVTSTERATSTQKSITIKFSSESYTVTWTYDPETNMYLRSLAGKPHIDKSTNEQLKTKVFVVQTVAMRQTLTDINETSYIFSDTGSGPVAIYQDGVKVDGKWKKSSQKERTRFYDSADKEIVFNRGTMWIEVVPPGTDVSQTSITTTPTPTPTAQ</sequence>
<organism evidence="4 5">
    <name type="scientific">Candidatus Berkelbacteria bacterium CG10_big_fil_rev_8_21_14_0_10_43_14</name>
    <dbReference type="NCBI Taxonomy" id="1974515"/>
    <lineage>
        <taxon>Bacteria</taxon>
        <taxon>Candidatus Berkelbacteria</taxon>
    </lineage>
</organism>
<feature type="transmembrane region" description="Helical" evidence="1">
    <location>
        <begin position="30"/>
        <end position="51"/>
    </location>
</feature>
<comment type="caution">
    <text evidence="4">The sequence shown here is derived from an EMBL/GenBank/DDBJ whole genome shotgun (WGS) entry which is preliminary data.</text>
</comment>
<evidence type="ECO:0000259" key="2">
    <source>
        <dbReference type="Pfam" id="PF11258"/>
    </source>
</evidence>
<dbReference type="EMBL" id="PEZX01000033">
    <property type="protein sequence ID" value="PIS06823.1"/>
    <property type="molecule type" value="Genomic_DNA"/>
</dbReference>
<feature type="domain" description="DUF3048" evidence="2">
    <location>
        <begin position="86"/>
        <end position="226"/>
    </location>
</feature>
<keyword evidence="1" id="KW-0812">Transmembrane</keyword>
<proteinExistence type="predicted"/>
<protein>
    <recommendedName>
        <fullName evidence="6">DUF3048 domain-containing protein</fullName>
    </recommendedName>
</protein>
<evidence type="ECO:0000259" key="3">
    <source>
        <dbReference type="Pfam" id="PF17479"/>
    </source>
</evidence>
<accession>A0A2M6R8G6</accession>
<keyword evidence="1" id="KW-1133">Transmembrane helix</keyword>
<dbReference type="AlphaFoldDB" id="A0A2M6R8G6"/>
<evidence type="ECO:0000313" key="5">
    <source>
        <dbReference type="Proteomes" id="UP000231162"/>
    </source>
</evidence>
<name>A0A2M6R8G6_9BACT</name>
<dbReference type="InterPro" id="IPR035328">
    <property type="entry name" value="DUF3048_C"/>
</dbReference>
<keyword evidence="1" id="KW-0472">Membrane</keyword>
<dbReference type="Gene3D" id="3.50.90.10">
    <property type="entry name" value="YerB-like"/>
    <property type="match status" value="1"/>
</dbReference>
<dbReference type="Pfam" id="PF11258">
    <property type="entry name" value="DUF3048"/>
    <property type="match status" value="1"/>
</dbReference>
<dbReference type="Pfam" id="PF17479">
    <property type="entry name" value="DUF3048_C"/>
    <property type="match status" value="1"/>
</dbReference>
<evidence type="ECO:0000256" key="1">
    <source>
        <dbReference type="SAM" id="Phobius"/>
    </source>
</evidence>
<reference evidence="5" key="1">
    <citation type="submission" date="2017-09" db="EMBL/GenBank/DDBJ databases">
        <title>Depth-based differentiation of microbial function through sediment-hosted aquifers and enrichment of novel symbionts in the deep terrestrial subsurface.</title>
        <authorList>
            <person name="Probst A.J."/>
            <person name="Ladd B."/>
            <person name="Jarett J.K."/>
            <person name="Geller-Mcgrath D.E."/>
            <person name="Sieber C.M.K."/>
            <person name="Emerson J.B."/>
            <person name="Anantharaman K."/>
            <person name="Thomas B.C."/>
            <person name="Malmstrom R."/>
            <person name="Stieglmeier M."/>
            <person name="Klingl A."/>
            <person name="Woyke T."/>
            <person name="Ryan C.M."/>
            <person name="Banfield J.F."/>
        </authorList>
    </citation>
    <scope>NUCLEOTIDE SEQUENCE [LARGE SCALE GENOMIC DNA]</scope>
</reference>
<feature type="domain" description="DUF3048" evidence="3">
    <location>
        <begin position="254"/>
        <end position="369"/>
    </location>
</feature>
<dbReference type="SUPFAM" id="SSF159774">
    <property type="entry name" value="YerB-like"/>
    <property type="match status" value="1"/>
</dbReference>
<dbReference type="Proteomes" id="UP000231162">
    <property type="component" value="Unassembled WGS sequence"/>
</dbReference>
<evidence type="ECO:0008006" key="6">
    <source>
        <dbReference type="Google" id="ProtNLM"/>
    </source>
</evidence>